<evidence type="ECO:0000313" key="2">
    <source>
        <dbReference type="EMBL" id="PIR86203.1"/>
    </source>
</evidence>
<dbReference type="Pfam" id="PF01978">
    <property type="entry name" value="TrmB"/>
    <property type="match status" value="1"/>
</dbReference>
<proteinExistence type="predicted"/>
<gene>
    <name evidence="2" type="ORF">COU14_00260</name>
</gene>
<dbReference type="Gene3D" id="1.10.10.10">
    <property type="entry name" value="Winged helix-like DNA-binding domain superfamily/Winged helix DNA-binding domain"/>
    <property type="match status" value="1"/>
</dbReference>
<dbReference type="Pfam" id="PF13426">
    <property type="entry name" value="PAS_9"/>
    <property type="match status" value="1"/>
</dbReference>
<dbReference type="AlphaFoldDB" id="A0A2H0UIH4"/>
<dbReference type="SUPFAM" id="SSF55785">
    <property type="entry name" value="PYP-like sensor domain (PAS domain)"/>
    <property type="match status" value="1"/>
</dbReference>
<name>A0A2H0UIH4_9BACT</name>
<dbReference type="InterPro" id="IPR002831">
    <property type="entry name" value="Tscrpt_reg_TrmB_N"/>
</dbReference>
<reference evidence="3" key="1">
    <citation type="submission" date="2017-09" db="EMBL/GenBank/DDBJ databases">
        <title>Depth-based differentiation of microbial function through sediment-hosted aquifers and enrichment of novel symbionts in the deep terrestrial subsurface.</title>
        <authorList>
            <person name="Probst A.J."/>
            <person name="Ladd B."/>
            <person name="Jarett J.K."/>
            <person name="Geller-Mcgrath D.E."/>
            <person name="Sieber C.M.K."/>
            <person name="Emerson J.B."/>
            <person name="Anantharaman K."/>
            <person name="Thomas B.C."/>
            <person name="Malmstrom R."/>
            <person name="Stieglmeier M."/>
            <person name="Klingl A."/>
            <person name="Woyke T."/>
            <person name="Ryan C.M."/>
            <person name="Banfield J.F."/>
        </authorList>
    </citation>
    <scope>NUCLEOTIDE SEQUENCE [LARGE SCALE GENOMIC DNA]</scope>
</reference>
<sequence length="291" mass="33808">MLFCNLVGIVLMLLKVYILRPLLRTTVNISFGVYTAKKQWCDMQNQKVIEQLGYSPKQAKVYLASLSLGEAHISDIASKVKMPRSTVQVIVDELHKGGLMNFYVMRRYKYWVAEKPETLLENFQKREKMMKDALPKLTALRFEARKGNKYDKNYKKSIDTFRTIADASLQAVLITNSDAEIEYANTVWLKQFGYSLNEVRGENPRLFKSGKTPQSVYKKMWSALSRGTMFQSDEIVDKRKDGTHFNLLTTIFPVQHGNRTFYIQILDDITEKKRVEKLSHSFMQMNETISR</sequence>
<dbReference type="InterPro" id="IPR036388">
    <property type="entry name" value="WH-like_DNA-bd_sf"/>
</dbReference>
<accession>A0A2H0UIH4</accession>
<evidence type="ECO:0000259" key="1">
    <source>
        <dbReference type="PROSITE" id="PS50112"/>
    </source>
</evidence>
<protein>
    <recommendedName>
        <fullName evidence="1">PAS domain-containing protein</fullName>
    </recommendedName>
</protein>
<dbReference type="InterPro" id="IPR000014">
    <property type="entry name" value="PAS"/>
</dbReference>
<dbReference type="Gene3D" id="3.30.450.20">
    <property type="entry name" value="PAS domain"/>
    <property type="match status" value="1"/>
</dbReference>
<evidence type="ECO:0000313" key="3">
    <source>
        <dbReference type="Proteomes" id="UP000229612"/>
    </source>
</evidence>
<dbReference type="Proteomes" id="UP000229612">
    <property type="component" value="Unassembled WGS sequence"/>
</dbReference>
<dbReference type="NCBIfam" id="TIGR00229">
    <property type="entry name" value="sensory_box"/>
    <property type="match status" value="1"/>
</dbReference>
<feature type="domain" description="PAS" evidence="1">
    <location>
        <begin position="157"/>
        <end position="203"/>
    </location>
</feature>
<dbReference type="SUPFAM" id="SSF46785">
    <property type="entry name" value="Winged helix' DNA-binding domain"/>
    <property type="match status" value="1"/>
</dbReference>
<dbReference type="EMBL" id="PFBG01000003">
    <property type="protein sequence ID" value="PIR86203.1"/>
    <property type="molecule type" value="Genomic_DNA"/>
</dbReference>
<dbReference type="InterPro" id="IPR036390">
    <property type="entry name" value="WH_DNA-bd_sf"/>
</dbReference>
<organism evidence="2 3">
    <name type="scientific">Candidatus Kaiserbacteria bacterium CG10_big_fil_rev_8_21_14_0_10_44_10</name>
    <dbReference type="NCBI Taxonomy" id="1974606"/>
    <lineage>
        <taxon>Bacteria</taxon>
        <taxon>Candidatus Kaiseribacteriota</taxon>
    </lineage>
</organism>
<dbReference type="PROSITE" id="PS50112">
    <property type="entry name" value="PAS"/>
    <property type="match status" value="1"/>
</dbReference>
<dbReference type="CDD" id="cd00130">
    <property type="entry name" value="PAS"/>
    <property type="match status" value="1"/>
</dbReference>
<comment type="caution">
    <text evidence="2">The sequence shown here is derived from an EMBL/GenBank/DDBJ whole genome shotgun (WGS) entry which is preliminary data.</text>
</comment>
<dbReference type="InterPro" id="IPR035965">
    <property type="entry name" value="PAS-like_dom_sf"/>
</dbReference>